<gene>
    <name evidence="2" type="ORF">C8P69_10582</name>
</gene>
<evidence type="ECO:0000313" key="2">
    <source>
        <dbReference type="EMBL" id="PTM54932.1"/>
    </source>
</evidence>
<proteinExistence type="predicted"/>
<feature type="domain" description="Phasin" evidence="1">
    <location>
        <begin position="30"/>
        <end position="125"/>
    </location>
</feature>
<dbReference type="Pfam" id="PF09361">
    <property type="entry name" value="Phasin_2"/>
    <property type="match status" value="1"/>
</dbReference>
<organism evidence="2 3">
    <name type="scientific">Phreatobacter oligotrophus</name>
    <dbReference type="NCBI Taxonomy" id="1122261"/>
    <lineage>
        <taxon>Bacteria</taxon>
        <taxon>Pseudomonadati</taxon>
        <taxon>Pseudomonadota</taxon>
        <taxon>Alphaproteobacteria</taxon>
        <taxon>Hyphomicrobiales</taxon>
        <taxon>Phreatobacteraceae</taxon>
        <taxon>Phreatobacter</taxon>
    </lineage>
</organism>
<dbReference type="InterPro" id="IPR018968">
    <property type="entry name" value="Phasin"/>
</dbReference>
<name>A0A2T4Z2E2_9HYPH</name>
<dbReference type="RefSeq" id="WP_108177704.1">
    <property type="nucleotide sequence ID" value="NZ_PZZL01000005.1"/>
</dbReference>
<dbReference type="NCBIfam" id="TIGR01841">
    <property type="entry name" value="phasin"/>
    <property type="match status" value="1"/>
</dbReference>
<dbReference type="AlphaFoldDB" id="A0A2T4Z2E2"/>
<sequence length="141" mass="15635">MTPNPQPFLDMFKKLGEDLKVPAMDLEPILAHHRKNLEALAASGKAAAEGATALAAKQREIMEAAVKDIQEAAQGFRMPGSAQEMMAAQTDFARRAMEAAVRNTRDLAELVQKSNSEAVRVIHDRMQESFEEIRQAFQRKA</sequence>
<dbReference type="InterPro" id="IPR010127">
    <property type="entry name" value="Phasin_subfam-1"/>
</dbReference>
<keyword evidence="3" id="KW-1185">Reference proteome</keyword>
<dbReference type="EMBL" id="PZZL01000005">
    <property type="protein sequence ID" value="PTM54932.1"/>
    <property type="molecule type" value="Genomic_DNA"/>
</dbReference>
<reference evidence="2 3" key="1">
    <citation type="submission" date="2018-04" db="EMBL/GenBank/DDBJ databases">
        <title>Genomic Encyclopedia of Archaeal and Bacterial Type Strains, Phase II (KMG-II): from individual species to whole genera.</title>
        <authorList>
            <person name="Goeker M."/>
        </authorList>
    </citation>
    <scope>NUCLEOTIDE SEQUENCE [LARGE SCALE GENOMIC DNA]</scope>
    <source>
        <strain evidence="2 3">DSM 25521</strain>
    </source>
</reference>
<dbReference type="Proteomes" id="UP000241808">
    <property type="component" value="Unassembled WGS sequence"/>
</dbReference>
<evidence type="ECO:0000259" key="1">
    <source>
        <dbReference type="Pfam" id="PF09361"/>
    </source>
</evidence>
<protein>
    <submittedName>
        <fullName evidence="2">Phasin family protein</fullName>
    </submittedName>
</protein>
<evidence type="ECO:0000313" key="3">
    <source>
        <dbReference type="Proteomes" id="UP000241808"/>
    </source>
</evidence>
<dbReference type="OrthoDB" id="7857244at2"/>
<accession>A0A2T4Z2E2</accession>
<comment type="caution">
    <text evidence="2">The sequence shown here is derived from an EMBL/GenBank/DDBJ whole genome shotgun (WGS) entry which is preliminary data.</text>
</comment>